<name>D8PRD4_SCHCM</name>
<dbReference type="VEuPathDB" id="FungiDB:SCHCODRAFT_02696607"/>
<dbReference type="SUPFAM" id="SSF53613">
    <property type="entry name" value="Ribokinase-like"/>
    <property type="match status" value="2"/>
</dbReference>
<dbReference type="Proteomes" id="UP000007431">
    <property type="component" value="Unassembled WGS sequence"/>
</dbReference>
<dbReference type="RefSeq" id="XP_003037407.1">
    <property type="nucleotide sequence ID" value="XM_003037361.1"/>
</dbReference>
<dbReference type="HOGENOM" id="CLU_510007_0_0_1"/>
<evidence type="ECO:0008006" key="4">
    <source>
        <dbReference type="Google" id="ProtNLM"/>
    </source>
</evidence>
<keyword evidence="3" id="KW-1185">Reference proteome</keyword>
<dbReference type="OrthoDB" id="204058at2759"/>
<dbReference type="GeneID" id="9585039"/>
<dbReference type="STRING" id="578458.D8PRD4"/>
<dbReference type="OMA" id="STRFCKV"/>
<dbReference type="InParanoid" id="D8PRD4"/>
<dbReference type="InterPro" id="IPR052562">
    <property type="entry name" value="Ketohexokinase-related"/>
</dbReference>
<accession>D8PRD4</accession>
<dbReference type="eggNOG" id="KOG2947">
    <property type="taxonomic scope" value="Eukaryota"/>
</dbReference>
<reference evidence="2 3" key="1">
    <citation type="journal article" date="2010" name="Nat. Biotechnol.">
        <title>Genome sequence of the model mushroom Schizophyllum commune.</title>
        <authorList>
            <person name="Ohm R.A."/>
            <person name="de Jong J.F."/>
            <person name="Lugones L.G."/>
            <person name="Aerts A."/>
            <person name="Kothe E."/>
            <person name="Stajich J.E."/>
            <person name="de Vries R.P."/>
            <person name="Record E."/>
            <person name="Levasseur A."/>
            <person name="Baker S.E."/>
            <person name="Bartholomew K.A."/>
            <person name="Coutinho P.M."/>
            <person name="Erdmann S."/>
            <person name="Fowler T.J."/>
            <person name="Gathman A.C."/>
            <person name="Lombard V."/>
            <person name="Henrissat B."/>
            <person name="Knabe N."/>
            <person name="Kuees U."/>
            <person name="Lilly W.W."/>
            <person name="Lindquist E."/>
            <person name="Lucas S."/>
            <person name="Magnuson J.K."/>
            <person name="Piumi F."/>
            <person name="Raudaskoski M."/>
            <person name="Salamov A."/>
            <person name="Schmutz J."/>
            <person name="Schwarze F.W.M.R."/>
            <person name="vanKuyk P.A."/>
            <person name="Horton J.S."/>
            <person name="Grigoriev I.V."/>
            <person name="Woesten H.A.B."/>
        </authorList>
    </citation>
    <scope>NUCLEOTIDE SEQUENCE [LARGE SCALE GENOMIC DNA]</scope>
    <source>
        <strain evidence="3">H4-8 / FGSC 9210</strain>
    </source>
</reference>
<dbReference type="KEGG" id="scm:SCHCO_02696607"/>
<evidence type="ECO:0000313" key="2">
    <source>
        <dbReference type="EMBL" id="EFJ02505.1"/>
    </source>
</evidence>
<feature type="compositionally biased region" description="Low complexity" evidence="1">
    <location>
        <begin position="167"/>
        <end position="176"/>
    </location>
</feature>
<dbReference type="Gene3D" id="3.40.1190.20">
    <property type="match status" value="1"/>
</dbReference>
<dbReference type="PANTHER" id="PTHR42774">
    <property type="entry name" value="PHOSPHOTRANSFERASE SYSTEM TRANSPORT PROTEIN"/>
    <property type="match status" value="1"/>
</dbReference>
<gene>
    <name evidence="2" type="ORF">SCHCODRAFT_13612</name>
</gene>
<dbReference type="EMBL" id="GL377302">
    <property type="protein sequence ID" value="EFJ02505.1"/>
    <property type="molecule type" value="Genomic_DNA"/>
</dbReference>
<sequence>MNRPFRRDGGGDYFANAAPTRPLRLVASGTLFLTYHLALPSHPAPAAAVRAHAVRKSRGGSASSILAVAAQLPGVDAQLVAPLSGNEEGRAIARELERERVGTRFCKIWMAAGVPTAWVLHAADTDTHSVINHNPLPEISHEDFVSLLGPVLAPENYNYPPTPSPSASPTFVAHSHVPPPPASPRPSASSSRAGPLPNPNSPAPFEWIHFEGRSVKTTLNNITGLDGLARERKWRNHCVFSIDVGQRGRQGVEALIPHADVIFLSKNYARAAGAQYAATPRAFLLSLTSVAPPHALLVAHWGTEGAAALSMPTREYFQSSGWVEDARLAGGARRPDSLATEDVLLDIQSVRSASDFWADGHSNSDHTFSDRTTTPASSRRRQRRDESDADSQGTAMPGEEGEDILDEAGAHDAFIAGMIYALTRRLMPGAPYSPASGDMTAKEVAEAERGRWRLDECLRFATELSGRKARRHDWAGLGEEMALSGWFEG</sequence>
<organism evidence="3">
    <name type="scientific">Schizophyllum commune (strain H4-8 / FGSC 9210)</name>
    <name type="common">Split gill fungus</name>
    <dbReference type="NCBI Taxonomy" id="578458"/>
    <lineage>
        <taxon>Eukaryota</taxon>
        <taxon>Fungi</taxon>
        <taxon>Dikarya</taxon>
        <taxon>Basidiomycota</taxon>
        <taxon>Agaricomycotina</taxon>
        <taxon>Agaricomycetes</taxon>
        <taxon>Agaricomycetidae</taxon>
        <taxon>Agaricales</taxon>
        <taxon>Schizophyllaceae</taxon>
        <taxon>Schizophyllum</taxon>
    </lineage>
</organism>
<protein>
    <recommendedName>
        <fullName evidence="4">Carbohydrate kinase PfkB domain-containing protein</fullName>
    </recommendedName>
</protein>
<dbReference type="PANTHER" id="PTHR42774:SF3">
    <property type="entry name" value="KETOHEXOKINASE"/>
    <property type="match status" value="1"/>
</dbReference>
<evidence type="ECO:0000313" key="3">
    <source>
        <dbReference type="Proteomes" id="UP000007431"/>
    </source>
</evidence>
<evidence type="ECO:0000256" key="1">
    <source>
        <dbReference type="SAM" id="MobiDB-lite"/>
    </source>
</evidence>
<dbReference type="AlphaFoldDB" id="D8PRD4"/>
<feature type="region of interest" description="Disordered" evidence="1">
    <location>
        <begin position="159"/>
        <end position="198"/>
    </location>
</feature>
<proteinExistence type="predicted"/>
<dbReference type="InterPro" id="IPR029056">
    <property type="entry name" value="Ribokinase-like"/>
</dbReference>
<feature type="region of interest" description="Disordered" evidence="1">
    <location>
        <begin position="361"/>
        <end position="400"/>
    </location>
</feature>